<dbReference type="Pfam" id="PF13468">
    <property type="entry name" value="Glyoxalase_3"/>
    <property type="match status" value="1"/>
</dbReference>
<protein>
    <submittedName>
        <fullName evidence="2">VOC family protein</fullName>
    </submittedName>
</protein>
<dbReference type="InterPro" id="IPR025870">
    <property type="entry name" value="Glyoxalase-like_dom"/>
</dbReference>
<dbReference type="RefSeq" id="WP_368653147.1">
    <property type="nucleotide sequence ID" value="NZ_CP162599.1"/>
</dbReference>
<evidence type="ECO:0000313" key="2">
    <source>
        <dbReference type="EMBL" id="XDK32458.1"/>
    </source>
</evidence>
<gene>
    <name evidence="2" type="ORF">AB4Y30_15840</name>
</gene>
<dbReference type="PANTHER" id="PTHR40265:SF1">
    <property type="entry name" value="GLYOXALASE-LIKE DOMAIN-CONTAINING PROTEIN"/>
    <property type="match status" value="1"/>
</dbReference>
<name>A0AB39HRQ0_9BACI</name>
<dbReference type="SUPFAM" id="SSF54593">
    <property type="entry name" value="Glyoxalase/Bleomycin resistance protein/Dihydroxybiphenyl dioxygenase"/>
    <property type="match status" value="1"/>
</dbReference>
<dbReference type="Gene3D" id="3.10.180.10">
    <property type="entry name" value="2,3-Dihydroxybiphenyl 1,2-Dioxygenase, domain 1"/>
    <property type="match status" value="1"/>
</dbReference>
<accession>A0AB39HRQ0</accession>
<dbReference type="InterPro" id="IPR029068">
    <property type="entry name" value="Glyas_Bleomycin-R_OHBP_Dase"/>
</dbReference>
<dbReference type="AlphaFoldDB" id="A0AB39HRQ0"/>
<feature type="domain" description="Glyoxalase-like" evidence="1">
    <location>
        <begin position="5"/>
        <end position="194"/>
    </location>
</feature>
<sequence length="269" mass="30570">MHFTFDHVVHYMNEPKQAIPFLKEQGIHAVMGGKHPDLGSYNILSYFDLSYIEFFGVEDKEVFTKINHLPHTLMQSIINDDFAEGFSRLVVSTNDIKRAAAHFKAEGLTVNGPMKRARKRPDGSEVTWQLLYVGTDDATLEMPYIIQWDEAEEERKDELTSKGIIAPHEEDYLLKEVLLAVHDVDETVRKWIRLLKLEELGESFVDDALQARCRKLSLPGGNLQFCSPIDEGIVSSVLATRGEKIFQVNLSGGKEKGLFELANGRYEKK</sequence>
<dbReference type="PANTHER" id="PTHR40265">
    <property type="entry name" value="BLL2707 PROTEIN"/>
    <property type="match status" value="1"/>
</dbReference>
<proteinExistence type="predicted"/>
<evidence type="ECO:0000259" key="1">
    <source>
        <dbReference type="Pfam" id="PF13468"/>
    </source>
</evidence>
<reference evidence="2" key="1">
    <citation type="submission" date="2024-07" db="EMBL/GenBank/DDBJ databases">
        <title>Halotolerant mesophilic bacterium Ornithinibacillus sp. 4-3, sp. nov., isolated from soil.</title>
        <authorList>
            <person name="Sidarenka A.V."/>
            <person name="Guliayeva D.E."/>
            <person name="Leanovich S.I."/>
            <person name="Hileuskaya K.S."/>
            <person name="Akhremchuk A.E."/>
            <person name="Sikolenko M.A."/>
            <person name="Valentovich L.N."/>
        </authorList>
    </citation>
    <scope>NUCLEOTIDE SEQUENCE</scope>
    <source>
        <strain evidence="2">4-3</strain>
    </source>
</reference>
<organism evidence="2">
    <name type="scientific">Ornithinibacillus sp. 4-3</name>
    <dbReference type="NCBI Taxonomy" id="3231488"/>
    <lineage>
        <taxon>Bacteria</taxon>
        <taxon>Bacillati</taxon>
        <taxon>Bacillota</taxon>
        <taxon>Bacilli</taxon>
        <taxon>Bacillales</taxon>
        <taxon>Bacillaceae</taxon>
        <taxon>Ornithinibacillus</taxon>
    </lineage>
</organism>
<dbReference type="EMBL" id="CP162599">
    <property type="protein sequence ID" value="XDK32458.1"/>
    <property type="molecule type" value="Genomic_DNA"/>
</dbReference>